<dbReference type="EMBL" id="PIQO01000001">
    <property type="protein sequence ID" value="PKR86899.1"/>
    <property type="molecule type" value="Genomic_DNA"/>
</dbReference>
<dbReference type="OrthoDB" id="9773039at2"/>
<evidence type="ECO:0000313" key="3">
    <source>
        <dbReference type="EMBL" id="PKR86899.1"/>
    </source>
</evidence>
<keyword evidence="4" id="KW-1185">Reference proteome</keyword>
<feature type="domain" description="XdhC Rossmann" evidence="2">
    <location>
        <begin position="192"/>
        <end position="329"/>
    </location>
</feature>
<proteinExistence type="predicted"/>
<evidence type="ECO:0000259" key="2">
    <source>
        <dbReference type="Pfam" id="PF13478"/>
    </source>
</evidence>
<evidence type="ECO:0000259" key="1">
    <source>
        <dbReference type="Pfam" id="PF02625"/>
    </source>
</evidence>
<evidence type="ECO:0008006" key="5">
    <source>
        <dbReference type="Google" id="ProtNLM"/>
    </source>
</evidence>
<protein>
    <recommendedName>
        <fullName evidence="5">Xanthine dehydrogenase</fullName>
    </recommendedName>
</protein>
<name>A0A2N3LQP3_9BACI</name>
<dbReference type="Proteomes" id="UP000233440">
    <property type="component" value="Unassembled WGS sequence"/>
</dbReference>
<dbReference type="Gene3D" id="3.40.50.720">
    <property type="entry name" value="NAD(P)-binding Rossmann-like Domain"/>
    <property type="match status" value="1"/>
</dbReference>
<reference evidence="3 4" key="1">
    <citation type="submission" date="2017-11" db="EMBL/GenBank/DDBJ databases">
        <title>Bacillus camelliae sp. nov., isolated from pu'er tea.</title>
        <authorList>
            <person name="Niu L."/>
        </authorList>
    </citation>
    <scope>NUCLEOTIDE SEQUENCE [LARGE SCALE GENOMIC DNA]</scope>
    <source>
        <strain evidence="3 4">7578-1</strain>
    </source>
</reference>
<feature type="domain" description="XdhC- CoxI" evidence="1">
    <location>
        <begin position="17"/>
        <end position="79"/>
    </location>
</feature>
<dbReference type="InterPro" id="IPR052698">
    <property type="entry name" value="MoCofactor_Util/Proc"/>
</dbReference>
<evidence type="ECO:0000313" key="4">
    <source>
        <dbReference type="Proteomes" id="UP000233440"/>
    </source>
</evidence>
<organism evidence="3 4">
    <name type="scientific">Heyndrickxia camelliae</name>
    <dbReference type="NCBI Taxonomy" id="1707093"/>
    <lineage>
        <taxon>Bacteria</taxon>
        <taxon>Bacillati</taxon>
        <taxon>Bacillota</taxon>
        <taxon>Bacilli</taxon>
        <taxon>Bacillales</taxon>
        <taxon>Bacillaceae</taxon>
        <taxon>Heyndrickxia</taxon>
    </lineage>
</organism>
<dbReference type="Pfam" id="PF13478">
    <property type="entry name" value="XdhC_C"/>
    <property type="match status" value="1"/>
</dbReference>
<dbReference type="AlphaFoldDB" id="A0A2N3LQP3"/>
<gene>
    <name evidence="3" type="ORF">CWO92_02285</name>
</gene>
<dbReference type="PANTHER" id="PTHR30388:SF6">
    <property type="entry name" value="XANTHINE DEHYDROGENASE SUBUNIT A-RELATED"/>
    <property type="match status" value="1"/>
</dbReference>
<comment type="caution">
    <text evidence="3">The sequence shown here is derived from an EMBL/GenBank/DDBJ whole genome shotgun (WGS) entry which is preliminary data.</text>
</comment>
<dbReference type="RefSeq" id="WP_101352549.1">
    <property type="nucleotide sequence ID" value="NZ_PIQO01000001.1"/>
</dbReference>
<dbReference type="Pfam" id="PF02625">
    <property type="entry name" value="XdhC_CoxI"/>
    <property type="match status" value="1"/>
</dbReference>
<dbReference type="InterPro" id="IPR027051">
    <property type="entry name" value="XdhC_Rossmann_dom"/>
</dbReference>
<dbReference type="PANTHER" id="PTHR30388">
    <property type="entry name" value="ALDEHYDE OXIDOREDUCTASE MOLYBDENUM COFACTOR ASSEMBLY PROTEIN"/>
    <property type="match status" value="1"/>
</dbReference>
<sequence length="339" mass="39136">MNDLCRILEQVERCEKDKLALATIIRIHGSSYRKIGAKMLFWEDGRRFGSISAGCLEDDLAIHSIEVMKTQRSKRVIYDLQDEEDFTWGVGCNGKIEIFIEPFIYDSNISTLKKNLFNGKRIITIKPLINKQKHETYLFTWEGQQITNEKKKLDIDISRLLYAFIHSTDKVKIATISGDDFLLEKNYPKNQLYIFGAGPDAEPLARLASSLDFSVIMIDPRESRCNRDFFPTVEKLINDHPSVFFQHHTINDSDFVIIMNHHFQRDKQILENLPFEKTAYIGILGSKKRTERLISTLNSAQKKKIHFPIGLNIYAEGPDEISVSIMAQIIEVRHQLLSI</sequence>
<dbReference type="InterPro" id="IPR003777">
    <property type="entry name" value="XdhC_CoxI"/>
</dbReference>
<accession>A0A2N3LQP3</accession>